<keyword evidence="2" id="KW-1185">Reference proteome</keyword>
<reference evidence="1 2" key="1">
    <citation type="submission" date="2019-09" db="EMBL/GenBank/DDBJ databases">
        <title>Draft genome sequence of Psychrobacter nivimaris LAMA 639, in search for biotechnological relevant genes.</title>
        <authorList>
            <person name="Lima A.O.S."/>
            <person name="Staloch B.E.K."/>
            <person name="Freitas R.C."/>
            <person name="Niero H."/>
            <person name="Silva M.A.C."/>
        </authorList>
    </citation>
    <scope>NUCLEOTIDE SEQUENCE [LARGE SCALE GENOMIC DNA]</scope>
    <source>
        <strain evidence="1 2">LAMA 639</strain>
    </source>
</reference>
<name>A0A6N7BYL6_9GAMM</name>
<dbReference type="AlphaFoldDB" id="A0A6N7BYL6"/>
<organism evidence="1 2">
    <name type="scientific">Psychrobacter nivimaris</name>
    <dbReference type="NCBI Taxonomy" id="281738"/>
    <lineage>
        <taxon>Bacteria</taxon>
        <taxon>Pseudomonadati</taxon>
        <taxon>Pseudomonadota</taxon>
        <taxon>Gammaproteobacteria</taxon>
        <taxon>Moraxellales</taxon>
        <taxon>Moraxellaceae</taxon>
        <taxon>Psychrobacter</taxon>
    </lineage>
</organism>
<evidence type="ECO:0000313" key="2">
    <source>
        <dbReference type="Proteomes" id="UP000471465"/>
    </source>
</evidence>
<gene>
    <name evidence="1" type="ORF">FQV37_250</name>
</gene>
<sequence length="39" mass="4486">MASKTKNLSPFLAGSLTLRYIYAHFEFKLRAVSINIMPR</sequence>
<proteinExistence type="predicted"/>
<evidence type="ECO:0000313" key="1">
    <source>
        <dbReference type="EMBL" id="KAF0569059.1"/>
    </source>
</evidence>
<comment type="caution">
    <text evidence="1">The sequence shown here is derived from an EMBL/GenBank/DDBJ whole genome shotgun (WGS) entry which is preliminary data.</text>
</comment>
<dbReference type="Proteomes" id="UP000471465">
    <property type="component" value="Unassembled WGS sequence"/>
</dbReference>
<dbReference type="EMBL" id="VZIZ01000013">
    <property type="protein sequence ID" value="KAF0569059.1"/>
    <property type="molecule type" value="Genomic_DNA"/>
</dbReference>
<accession>A0A6N7BYL6</accession>
<protein>
    <submittedName>
        <fullName evidence="1">Uncharacterized protein</fullName>
    </submittedName>
</protein>